<organism evidence="2 3">
    <name type="scientific">Ilyodon furcidens</name>
    <name type="common">goldbreast splitfin</name>
    <dbReference type="NCBI Taxonomy" id="33524"/>
    <lineage>
        <taxon>Eukaryota</taxon>
        <taxon>Metazoa</taxon>
        <taxon>Chordata</taxon>
        <taxon>Craniata</taxon>
        <taxon>Vertebrata</taxon>
        <taxon>Euteleostomi</taxon>
        <taxon>Actinopterygii</taxon>
        <taxon>Neopterygii</taxon>
        <taxon>Teleostei</taxon>
        <taxon>Neoteleostei</taxon>
        <taxon>Acanthomorphata</taxon>
        <taxon>Ovalentaria</taxon>
        <taxon>Atherinomorphae</taxon>
        <taxon>Cyprinodontiformes</taxon>
        <taxon>Goodeidae</taxon>
        <taxon>Ilyodon</taxon>
    </lineage>
</organism>
<gene>
    <name evidence="2" type="ORF">ILYODFUR_018839</name>
</gene>
<evidence type="ECO:0000256" key="1">
    <source>
        <dbReference type="SAM" id="MobiDB-lite"/>
    </source>
</evidence>
<sequence>MDQLAEEASAVNGSVRPDMSWFQPPLASSPHNVKDSFRYKDRTEKVKSQRKSSRDVQKVVRTTSGPLHQEVILLETIYSIFFFPPLLLEKCRSINSTCL</sequence>
<evidence type="ECO:0000313" key="2">
    <source>
        <dbReference type="EMBL" id="MEQ2225567.1"/>
    </source>
</evidence>
<dbReference type="Proteomes" id="UP001482620">
    <property type="component" value="Unassembled WGS sequence"/>
</dbReference>
<protein>
    <submittedName>
        <fullName evidence="2">Uncharacterized protein</fullName>
    </submittedName>
</protein>
<name>A0ABV0SZX6_9TELE</name>
<reference evidence="2 3" key="1">
    <citation type="submission" date="2021-06" db="EMBL/GenBank/DDBJ databases">
        <authorList>
            <person name="Palmer J.M."/>
        </authorList>
    </citation>
    <scope>NUCLEOTIDE SEQUENCE [LARGE SCALE GENOMIC DNA]</scope>
    <source>
        <strain evidence="3">if_2019</strain>
        <tissue evidence="2">Muscle</tissue>
    </source>
</reference>
<comment type="caution">
    <text evidence="2">The sequence shown here is derived from an EMBL/GenBank/DDBJ whole genome shotgun (WGS) entry which is preliminary data.</text>
</comment>
<accession>A0ABV0SZX6</accession>
<proteinExistence type="predicted"/>
<feature type="compositionally biased region" description="Basic and acidic residues" evidence="1">
    <location>
        <begin position="32"/>
        <end position="58"/>
    </location>
</feature>
<evidence type="ECO:0000313" key="3">
    <source>
        <dbReference type="Proteomes" id="UP001482620"/>
    </source>
</evidence>
<keyword evidence="3" id="KW-1185">Reference proteome</keyword>
<dbReference type="EMBL" id="JAHRIQ010013437">
    <property type="protein sequence ID" value="MEQ2225567.1"/>
    <property type="molecule type" value="Genomic_DNA"/>
</dbReference>
<feature type="region of interest" description="Disordered" evidence="1">
    <location>
        <begin position="25"/>
        <end position="58"/>
    </location>
</feature>